<dbReference type="Gene3D" id="3.40.190.170">
    <property type="entry name" value="Bacterial extracellular solute-binding protein, family 7"/>
    <property type="match status" value="1"/>
</dbReference>
<evidence type="ECO:0000313" key="3">
    <source>
        <dbReference type="EMBL" id="MFD1039828.1"/>
    </source>
</evidence>
<accession>A0ABW3LNZ6</accession>
<gene>
    <name evidence="3" type="primary">dctP</name>
    <name evidence="3" type="ORF">ACFQ3N_15690</name>
</gene>
<reference evidence="4" key="1">
    <citation type="journal article" date="2019" name="Int. J. Syst. Evol. Microbiol.">
        <title>The Global Catalogue of Microorganisms (GCM) 10K type strain sequencing project: providing services to taxonomists for standard genome sequencing and annotation.</title>
        <authorList>
            <consortium name="The Broad Institute Genomics Platform"/>
            <consortium name="The Broad Institute Genome Sequencing Center for Infectious Disease"/>
            <person name="Wu L."/>
            <person name="Ma J."/>
        </authorList>
    </citation>
    <scope>NUCLEOTIDE SEQUENCE [LARGE SCALE GENOMIC DNA]</scope>
    <source>
        <strain evidence="4">CCUG 56754</strain>
    </source>
</reference>
<dbReference type="NCBIfam" id="NF037995">
    <property type="entry name" value="TRAP_S1"/>
    <property type="match status" value="1"/>
</dbReference>
<evidence type="ECO:0000256" key="2">
    <source>
        <dbReference type="SAM" id="SignalP"/>
    </source>
</evidence>
<protein>
    <submittedName>
        <fullName evidence="3">TRAP transporter substrate-binding protein DctP</fullName>
    </submittedName>
</protein>
<evidence type="ECO:0000313" key="4">
    <source>
        <dbReference type="Proteomes" id="UP001597040"/>
    </source>
</evidence>
<dbReference type="Pfam" id="PF03480">
    <property type="entry name" value="DctP"/>
    <property type="match status" value="1"/>
</dbReference>
<dbReference type="InterPro" id="IPR038404">
    <property type="entry name" value="TRAP_DctP_sf"/>
</dbReference>
<comment type="caution">
    <text evidence="3">The sequence shown here is derived from an EMBL/GenBank/DDBJ whole genome shotgun (WGS) entry which is preliminary data.</text>
</comment>
<keyword evidence="4" id="KW-1185">Reference proteome</keyword>
<dbReference type="EMBL" id="JBHTKJ010000047">
    <property type="protein sequence ID" value="MFD1039828.1"/>
    <property type="molecule type" value="Genomic_DNA"/>
</dbReference>
<dbReference type="PANTHER" id="PTHR33376">
    <property type="match status" value="1"/>
</dbReference>
<name>A0ABW3LNZ6_9BACI</name>
<sequence length="377" mass="42028">MKSILLLFVVSVFFILSACSDSEETVTDQDGDGEDGDGEAVEVIELRAATGLSSQHAWWSDNMVPWMDRVEELTDGQVQFETFSGGELVAVPDEADAVLNGTIDVGLILPIYQPDQYPMAEVTMLPLAHSDAHIGSNAWQALLTSDVELEDGKTYSEMQFDQFKVFPISTTQEYSISTTGKEFDSASDVEGTSLRTPSRIHEMYSETIGVNSVTMPAVEMFDALSRGSFDGSYYSIADWSGYGFEELFKYTVTDINFGHFNAFIGTTQEKWDEFPENVQEAMTQANEEIFSPGAQEWIDRSEEAIAQNKEDGGQFVEFTSLDQEVQDLFNEGIEKTWLDYAEILEEQGLPGNELIVLWRDIIIEQGGDVPDSLKNIE</sequence>
<dbReference type="Proteomes" id="UP001597040">
    <property type="component" value="Unassembled WGS sequence"/>
</dbReference>
<keyword evidence="1 2" id="KW-0732">Signal</keyword>
<proteinExistence type="predicted"/>
<organism evidence="3 4">
    <name type="scientific">Virgibacillus byunsanensis</name>
    <dbReference type="NCBI Taxonomy" id="570945"/>
    <lineage>
        <taxon>Bacteria</taxon>
        <taxon>Bacillati</taxon>
        <taxon>Bacillota</taxon>
        <taxon>Bacilli</taxon>
        <taxon>Bacillales</taxon>
        <taxon>Bacillaceae</taxon>
        <taxon>Virgibacillus</taxon>
    </lineage>
</organism>
<feature type="chain" id="PRO_5046675738" evidence="2">
    <location>
        <begin position="19"/>
        <end position="377"/>
    </location>
</feature>
<dbReference type="RefSeq" id="WP_390363494.1">
    <property type="nucleotide sequence ID" value="NZ_JBHTKJ010000047.1"/>
</dbReference>
<feature type="signal peptide" evidence="2">
    <location>
        <begin position="1"/>
        <end position="18"/>
    </location>
</feature>
<evidence type="ECO:0000256" key="1">
    <source>
        <dbReference type="ARBA" id="ARBA00022729"/>
    </source>
</evidence>
<dbReference type="InterPro" id="IPR018389">
    <property type="entry name" value="DctP_fam"/>
</dbReference>
<dbReference type="PANTHER" id="PTHR33376:SF15">
    <property type="entry name" value="BLL6794 PROTEIN"/>
    <property type="match status" value="1"/>
</dbReference>
<dbReference type="PROSITE" id="PS51257">
    <property type="entry name" value="PROKAR_LIPOPROTEIN"/>
    <property type="match status" value="1"/>
</dbReference>